<dbReference type="AlphaFoldDB" id="A0A1N6E0C2"/>
<evidence type="ECO:0000256" key="1">
    <source>
        <dbReference type="ARBA" id="ARBA00022603"/>
    </source>
</evidence>
<dbReference type="InterPro" id="IPR029063">
    <property type="entry name" value="SAM-dependent_MTases_sf"/>
</dbReference>
<proteinExistence type="predicted"/>
<dbReference type="Pfam" id="PF10017">
    <property type="entry name" value="Methyltransf_33"/>
    <property type="match status" value="1"/>
</dbReference>
<dbReference type="OrthoDB" id="5289726at2"/>
<dbReference type="RefSeq" id="WP_074224295.1">
    <property type="nucleotide sequence ID" value="NZ_FSRC01000001.1"/>
</dbReference>
<dbReference type="Gene3D" id="3.40.50.150">
    <property type="entry name" value="Vaccinia Virus protein VP39"/>
    <property type="match status" value="1"/>
</dbReference>
<keyword evidence="1 4" id="KW-0489">Methyltransferase</keyword>
<dbReference type="PANTHER" id="PTHR43397:SF1">
    <property type="entry name" value="ERGOTHIONEINE BIOSYNTHESIS PROTEIN 1"/>
    <property type="match status" value="1"/>
</dbReference>
<keyword evidence="2 4" id="KW-0808">Transferase</keyword>
<dbReference type="GO" id="GO:0008168">
    <property type="term" value="F:methyltransferase activity"/>
    <property type="evidence" value="ECO:0007669"/>
    <property type="project" value="UniProtKB-KW"/>
</dbReference>
<dbReference type="PIRSF" id="PIRSF018005">
    <property type="entry name" value="UCP018005"/>
    <property type="match status" value="1"/>
</dbReference>
<dbReference type="Proteomes" id="UP000185221">
    <property type="component" value="Unassembled WGS sequence"/>
</dbReference>
<evidence type="ECO:0000313" key="4">
    <source>
        <dbReference type="EMBL" id="SIN76470.1"/>
    </source>
</evidence>
<sequence length="321" mass="36992">MSSKNLDFGSFAQDVMLGLSSHPKTLPSKYFYDEKGDKLFQEIMELPEYYLTRKELEIFENQHEEILKPILNLGQSFNLVELGAGDGLKTKIFLQYLIKEKADFEYFPIDFSATVLEELKGTLKTEFPGLTVSTIKDTYRGSLIKRDWENGKPNLILFLGSNLGNFSLEEAYDILNHLRIGANHQDFVLLGLDLKKNPQTILDAYHDSKGVTRSFNLNLLDRVNRELQGDINTENFIHWPTYEPVSGECRSYLVSMVEQTINLKALDQSFHLEAFEPIFTEISKKYSLTEIDDLAVKGGFRTVQSFTDKEHYFANILWQRI</sequence>
<dbReference type="InterPro" id="IPR019257">
    <property type="entry name" value="MeTrfase_dom"/>
</dbReference>
<protein>
    <submittedName>
        <fullName evidence="4">Dimethylhistidine N-methyltransferase</fullName>
    </submittedName>
</protein>
<dbReference type="GO" id="GO:0032259">
    <property type="term" value="P:methylation"/>
    <property type="evidence" value="ECO:0007669"/>
    <property type="project" value="UniProtKB-KW"/>
</dbReference>
<feature type="domain" description="Histidine-specific methyltransferase SAM-dependent" evidence="3">
    <location>
        <begin position="11"/>
        <end position="319"/>
    </location>
</feature>
<dbReference type="PANTHER" id="PTHR43397">
    <property type="entry name" value="ERGOTHIONEINE BIOSYNTHESIS PROTEIN 1"/>
    <property type="match status" value="1"/>
</dbReference>
<name>A0A1N6E0C2_9BACT</name>
<dbReference type="InterPro" id="IPR051128">
    <property type="entry name" value="EgtD_Methyltrsf_superfamily"/>
</dbReference>
<keyword evidence="5" id="KW-1185">Reference proteome</keyword>
<dbReference type="STRING" id="226505.SAMN05444394_1586"/>
<dbReference type="SUPFAM" id="SSF53335">
    <property type="entry name" value="S-adenosyl-L-methionine-dependent methyltransferases"/>
    <property type="match status" value="1"/>
</dbReference>
<organism evidence="4 5">
    <name type="scientific">Algoriphagus halophilus</name>
    <dbReference type="NCBI Taxonomy" id="226505"/>
    <lineage>
        <taxon>Bacteria</taxon>
        <taxon>Pseudomonadati</taxon>
        <taxon>Bacteroidota</taxon>
        <taxon>Cytophagia</taxon>
        <taxon>Cytophagales</taxon>
        <taxon>Cyclobacteriaceae</taxon>
        <taxon>Algoriphagus</taxon>
    </lineage>
</organism>
<evidence type="ECO:0000256" key="2">
    <source>
        <dbReference type="ARBA" id="ARBA00022679"/>
    </source>
</evidence>
<dbReference type="InterPro" id="IPR017804">
    <property type="entry name" value="MeTrfase_EgtD-like"/>
</dbReference>
<gene>
    <name evidence="4" type="ORF">SAMN05444394_1586</name>
</gene>
<evidence type="ECO:0000259" key="3">
    <source>
        <dbReference type="Pfam" id="PF10017"/>
    </source>
</evidence>
<dbReference type="EMBL" id="FSRC01000001">
    <property type="protein sequence ID" value="SIN76470.1"/>
    <property type="molecule type" value="Genomic_DNA"/>
</dbReference>
<accession>A0A1N6E0C2</accession>
<evidence type="ECO:0000313" key="5">
    <source>
        <dbReference type="Proteomes" id="UP000185221"/>
    </source>
</evidence>
<reference evidence="5" key="1">
    <citation type="submission" date="2016-11" db="EMBL/GenBank/DDBJ databases">
        <authorList>
            <person name="Varghese N."/>
            <person name="Submissions S."/>
        </authorList>
    </citation>
    <scope>NUCLEOTIDE SEQUENCE [LARGE SCALE GENOMIC DNA]</scope>
    <source>
        <strain evidence="5">DSM 15292</strain>
    </source>
</reference>